<feature type="domain" description="Tetratricopeptide repeat protein 21A/21B C-terminal ARM" evidence="8">
    <location>
        <begin position="1108"/>
        <end position="1318"/>
    </location>
</feature>
<dbReference type="Pfam" id="PF25063">
    <property type="entry name" value="ARM_TT21_C"/>
    <property type="match status" value="1"/>
</dbReference>
<dbReference type="Gene3D" id="1.25.40.10">
    <property type="entry name" value="Tetratricopeptide repeat domain"/>
    <property type="match status" value="5"/>
</dbReference>
<evidence type="ECO:0000256" key="4">
    <source>
        <dbReference type="PROSITE-ProRule" id="PRU00339"/>
    </source>
</evidence>
<dbReference type="InterPro" id="IPR056834">
    <property type="entry name" value="ARM_TT21_C"/>
</dbReference>
<evidence type="ECO:0000259" key="6">
    <source>
        <dbReference type="Pfam" id="PF25060"/>
    </source>
</evidence>
<dbReference type="Pfam" id="PF25064">
    <property type="entry name" value="ARM_TT21_5th"/>
    <property type="match status" value="1"/>
</dbReference>
<feature type="domain" description="Tetratricopeptide repeat protein 21A/21B fourth ARM" evidence="10">
    <location>
        <begin position="756"/>
        <end position="903"/>
    </location>
</feature>
<organism evidence="11 12">
    <name type="scientific">Coilia grayii</name>
    <name type="common">Gray's grenadier anchovy</name>
    <dbReference type="NCBI Taxonomy" id="363190"/>
    <lineage>
        <taxon>Eukaryota</taxon>
        <taxon>Metazoa</taxon>
        <taxon>Chordata</taxon>
        <taxon>Craniata</taxon>
        <taxon>Vertebrata</taxon>
        <taxon>Euteleostomi</taxon>
        <taxon>Actinopterygii</taxon>
        <taxon>Neopterygii</taxon>
        <taxon>Teleostei</taxon>
        <taxon>Clupei</taxon>
        <taxon>Clupeiformes</taxon>
        <taxon>Clupeoidei</taxon>
        <taxon>Engraulidae</taxon>
        <taxon>Coilinae</taxon>
        <taxon>Coilia</taxon>
    </lineage>
</organism>
<keyword evidence="12" id="KW-1185">Reference proteome</keyword>
<dbReference type="InterPro" id="IPR011990">
    <property type="entry name" value="TPR-like_helical_dom_sf"/>
</dbReference>
<evidence type="ECO:0000259" key="9">
    <source>
        <dbReference type="Pfam" id="PF25064"/>
    </source>
</evidence>
<protein>
    <recommendedName>
        <fullName evidence="13">Tetratricopeptide repeat protein 21B</fullName>
    </recommendedName>
</protein>
<dbReference type="PROSITE" id="PS50005">
    <property type="entry name" value="TPR"/>
    <property type="match status" value="2"/>
</dbReference>
<dbReference type="InterPro" id="IPR056836">
    <property type="entry name" value="ARM_TT21_4th"/>
</dbReference>
<accession>A0ABD1JF86</accession>
<evidence type="ECO:0000256" key="2">
    <source>
        <dbReference type="ARBA" id="ARBA00022737"/>
    </source>
</evidence>
<evidence type="ECO:0000256" key="5">
    <source>
        <dbReference type="SAM" id="MobiDB-lite"/>
    </source>
</evidence>
<dbReference type="Pfam" id="PF13181">
    <property type="entry name" value="TPR_8"/>
    <property type="match status" value="1"/>
</dbReference>
<dbReference type="InterPro" id="IPR019734">
    <property type="entry name" value="TPR_rpt"/>
</dbReference>
<dbReference type="PANTHER" id="PTHR14699:SF2">
    <property type="entry name" value="TETRATRICOPEPTIDE REPEAT PROTEIN 21A"/>
    <property type="match status" value="1"/>
</dbReference>
<dbReference type="SMART" id="SM00028">
    <property type="entry name" value="TPR"/>
    <property type="match status" value="12"/>
</dbReference>
<dbReference type="InterPro" id="IPR056832">
    <property type="entry name" value="ARM_TT21_2nd"/>
</dbReference>
<feature type="repeat" description="TPR" evidence="4">
    <location>
        <begin position="719"/>
        <end position="752"/>
    </location>
</feature>
<dbReference type="Proteomes" id="UP001591681">
    <property type="component" value="Unassembled WGS sequence"/>
</dbReference>
<feature type="domain" description="Tetratricopeptide repeat protein 21A/21B fifth ARM repeats" evidence="9">
    <location>
        <begin position="945"/>
        <end position="1060"/>
    </location>
</feature>
<sequence>MAEDQPICFAPIIYYFRDGQYRQAINSAEEHLKKFHNDPVLKLFKALGVLMEGRTQDAIRELMQVRDKANVSLGATLGLIFAHRRSEAVDKEAVSVLETELRSSRKTAGEKALLYAGMTLWLLGHCVKAREYIDRAVKMSNSSSQAVIMKGWLLLNAETDQQRAQAVHCFDSGVQDSINVLGLIGKVEFFMMKQNYTWAMDVVNQIIASYPTFSPALTLKMGIFLACQDWEQTRETCDRIFEHDEWNLRAHQMRVILALAKDGDLTKAQDHLQSLLSALEKQEPLCPRLHTDMLKPISRLCGSNTAILQTLIPFVQRAQRQAPGEAHIATELGHLLVLLGKHKEAVGWFSTALRADQSGLPALTGLVKCKLLNGEDEEAAQQLEFLNEVQQTLEPSSELTLLEAISCSRRGAGQERVARLLKEAVELRLLLLKGSPLSPDYLHRLDPNFLFQVVLLHLSYIQTDQPFVGQPVPFGLKHSVMVLELVARAAPGILTCSYLMALLRFLSGDCKAAQVYLSQCLEREPTLAPAHVLQARIHLQARDYKQCLSSLEAGVSHNFQVRELPGYHLLRARAQREMGDLAECIRSLRLALSLPGMRRPVRGKDSTITSGERCSVFLDLAQALRLNGEEHEATKVMQDAILTFADTADEIRVLVANVDLALAKDQVDTAISMLMSVTPAQPNYIEAKEKMAAIYLERKKNRNLYIACYREICEVKPGQHSTILLGDAYMKIQEPEKAIAVYQEVTEKSPKDSKFAQKIGQAYVKTHQYDKAVAYYETALTIHMQDSLCLEFVKLLTKLKLFDKAQFVLEKALANEASIELASMLSNVRYLRALAGVQEKMSVSPEETLKKALSLQKRVLRRVAVEQPELLEQEEAMASWLCCASARHKPRLEEAIHSYTEALHHTPADATISLEMAQLYLRHNRLDQCREQCEAAVTALPNHPEATMLWGDVLFRQMKCDEAVKVYTELAQHCPGNFRVMAKFIDLLRRVGKLEDILPFFTTCEHLCARAPYEAGYNYCRGLYLWHRNQVTEALRHLNKARRDVEWGEKALDLMVQICLNPDKQTFASHMVQARREEGEGEGDGRPQSGGQAESVRSEKGVQVSLNTAQNLLKEFRPRSKAGAERAQLLVSLLLLHTKEPAHVQSAATSLSEMVAGKPDKESVSALLGLSQAFMLLNQSPRARNQLKRLSKVEWAEDVADDLERGQLLLADMYIGSGKYDIATKLAKLCLSRNKSCCKALEYLGYIAESEHSYRDAAEYYAEAWRLSYRVNPTIGYRLAFNYLKFKKYTDAIDVCYKVLEEHRDFPQIETDILHRAQQALRP</sequence>
<keyword evidence="2" id="KW-0677">Repeat</keyword>
<evidence type="ECO:0000259" key="8">
    <source>
        <dbReference type="Pfam" id="PF25063"/>
    </source>
</evidence>
<dbReference type="FunFam" id="1.25.40.10:FF:000548">
    <property type="entry name" value="Tetratricopeptide repeat domain 21A"/>
    <property type="match status" value="1"/>
</dbReference>
<dbReference type="PANTHER" id="PTHR14699">
    <property type="entry name" value="STI2 PROTEIN-RELATED"/>
    <property type="match status" value="1"/>
</dbReference>
<evidence type="ECO:0000256" key="3">
    <source>
        <dbReference type="ARBA" id="ARBA00022803"/>
    </source>
</evidence>
<dbReference type="InterPro" id="IPR056835">
    <property type="entry name" value="ARM_TT21_5th"/>
</dbReference>
<feature type="region of interest" description="Disordered" evidence="5">
    <location>
        <begin position="1074"/>
        <end position="1101"/>
    </location>
</feature>
<feature type="repeat" description="TPR" evidence="4">
    <location>
        <begin position="753"/>
        <end position="786"/>
    </location>
</feature>
<evidence type="ECO:0008006" key="13">
    <source>
        <dbReference type="Google" id="ProtNLM"/>
    </source>
</evidence>
<proteinExistence type="inferred from homology"/>
<dbReference type="Pfam" id="PF25060">
    <property type="entry name" value="ARM_TT21_2nd"/>
    <property type="match status" value="1"/>
</dbReference>
<evidence type="ECO:0000313" key="11">
    <source>
        <dbReference type="EMBL" id="KAL2085404.1"/>
    </source>
</evidence>
<dbReference type="EMBL" id="JBHFQA010000016">
    <property type="protein sequence ID" value="KAL2085404.1"/>
    <property type="molecule type" value="Genomic_DNA"/>
</dbReference>
<evidence type="ECO:0000259" key="7">
    <source>
        <dbReference type="Pfam" id="PF25062"/>
    </source>
</evidence>
<feature type="domain" description="Tetratricopeptide repeat protein 21A/21B second ARM" evidence="6">
    <location>
        <begin position="271"/>
        <end position="541"/>
    </location>
</feature>
<dbReference type="Pfam" id="PF25058">
    <property type="entry name" value="ARM_TT21"/>
    <property type="match status" value="1"/>
</dbReference>
<keyword evidence="3 4" id="KW-0802">TPR repeat</keyword>
<reference evidence="11 12" key="1">
    <citation type="submission" date="2024-09" db="EMBL/GenBank/DDBJ databases">
        <title>A chromosome-level genome assembly of Gray's grenadier anchovy, Coilia grayii.</title>
        <authorList>
            <person name="Fu Z."/>
        </authorList>
    </citation>
    <scope>NUCLEOTIDE SEQUENCE [LARGE SCALE GENOMIC DNA]</scope>
    <source>
        <strain evidence="11">G4</strain>
        <tissue evidence="11">Muscle</tissue>
    </source>
</reference>
<dbReference type="SUPFAM" id="SSF48452">
    <property type="entry name" value="TPR-like"/>
    <property type="match status" value="4"/>
</dbReference>
<name>A0ABD1JF86_9TELE</name>
<comment type="similarity">
    <text evidence="1">Belongs to the TTC21 family.</text>
</comment>
<dbReference type="FunFam" id="1.25.40.10:FF:000377">
    <property type="entry name" value="Tetratricopeptide repeat domain 21B"/>
    <property type="match status" value="1"/>
</dbReference>
<dbReference type="InterPro" id="IPR040364">
    <property type="entry name" value="TTC21A/TTC21B"/>
</dbReference>
<comment type="caution">
    <text evidence="11">The sequence shown here is derived from an EMBL/GenBank/DDBJ whole genome shotgun (WGS) entry which is preliminary data.</text>
</comment>
<dbReference type="Pfam" id="PF25062">
    <property type="entry name" value="ARM_TT21_N"/>
    <property type="match status" value="1"/>
</dbReference>
<evidence type="ECO:0000259" key="10">
    <source>
        <dbReference type="Pfam" id="PF25068"/>
    </source>
</evidence>
<gene>
    <name evidence="11" type="ORF">ACEWY4_018724</name>
</gene>
<dbReference type="InterPro" id="IPR056833">
    <property type="entry name" value="ARM_TT21_N"/>
</dbReference>
<dbReference type="Pfam" id="PF25068">
    <property type="entry name" value="ARM_TT21_4th"/>
    <property type="match status" value="1"/>
</dbReference>
<evidence type="ECO:0000313" key="12">
    <source>
        <dbReference type="Proteomes" id="UP001591681"/>
    </source>
</evidence>
<feature type="domain" description="Tetratricopeptide repeat protein 21A/21B N-terminal ARM repeat" evidence="7">
    <location>
        <begin position="12"/>
        <end position="233"/>
    </location>
</feature>
<evidence type="ECO:0000256" key="1">
    <source>
        <dbReference type="ARBA" id="ARBA00010935"/>
    </source>
</evidence>